<comment type="caution">
    <text evidence="2">The sequence shown here is derived from an EMBL/GenBank/DDBJ whole genome shotgun (WGS) entry which is preliminary data.</text>
</comment>
<feature type="non-terminal residue" evidence="2">
    <location>
        <position position="84"/>
    </location>
</feature>
<dbReference type="Proteomes" id="UP000319650">
    <property type="component" value="Unassembled WGS sequence"/>
</dbReference>
<name>A0A4Y4XNM0_HELPX</name>
<feature type="non-terminal residue" evidence="2">
    <location>
        <position position="1"/>
    </location>
</feature>
<evidence type="ECO:0000313" key="3">
    <source>
        <dbReference type="Proteomes" id="UP000319650"/>
    </source>
</evidence>
<protein>
    <submittedName>
        <fullName evidence="2">Uncharacterized protein</fullName>
    </submittedName>
</protein>
<dbReference type="EMBL" id="MUPN01000194">
    <property type="protein sequence ID" value="OOQ41282.1"/>
    <property type="molecule type" value="Genomic_DNA"/>
</dbReference>
<dbReference type="AlphaFoldDB" id="A0A4Y4XNM0"/>
<proteinExistence type="predicted"/>
<feature type="region of interest" description="Disordered" evidence="1">
    <location>
        <begin position="1"/>
        <end position="26"/>
    </location>
</feature>
<evidence type="ECO:0000313" key="2">
    <source>
        <dbReference type="EMBL" id="OOQ41282.1"/>
    </source>
</evidence>
<organism evidence="2 3">
    <name type="scientific">Helicobacter pylori</name>
    <name type="common">Campylobacter pylori</name>
    <dbReference type="NCBI Taxonomy" id="210"/>
    <lineage>
        <taxon>Bacteria</taxon>
        <taxon>Pseudomonadati</taxon>
        <taxon>Campylobacterota</taxon>
        <taxon>Epsilonproteobacteria</taxon>
        <taxon>Campylobacterales</taxon>
        <taxon>Helicobacteraceae</taxon>
        <taxon>Helicobacter</taxon>
    </lineage>
</organism>
<gene>
    <name evidence="2" type="ORF">B0X64_01630</name>
</gene>
<reference evidence="2 3" key="1">
    <citation type="journal article" date="2017" name="Front. Cell. Infect. Microbiol.">
        <title>Whole Genome Sequence and Phylogenetic Analysis Show Helicobacter pylori Strains from Latin America Have Followed a Unique Evolution Pathway.</title>
        <authorList>
            <person name="Munoz-Ramirez Z.Y."/>
            <person name="Mendez-Tenorio A."/>
            <person name="Kato I."/>
            <person name="Bravo M.M."/>
            <person name="Rizzato C."/>
            <person name="Thorell K."/>
            <person name="Torres R.C."/>
            <person name="Aviles-Jimenez F."/>
            <person name="Camorlinga M."/>
            <person name="Canzian F."/>
            <person name="Torres J."/>
        </authorList>
    </citation>
    <scope>NUCLEOTIDE SEQUENCE [LARGE SCALE GENOMIC DNA]</scope>
    <source>
        <strain evidence="2 3">CM22351</strain>
    </source>
</reference>
<sequence>ASSGISCSATSSTSNTNSANNTNNFDNSLVATSKVQTINGKEQIGVNSFNLVSQVWSVYNSLKTSEANLKKNANILCTNGTQSG</sequence>
<accession>A0A4Y4XNM0</accession>
<dbReference type="RefSeq" id="WP_143429179.1">
    <property type="nucleotide sequence ID" value="NZ_MUPN01000194.1"/>
</dbReference>
<evidence type="ECO:0000256" key="1">
    <source>
        <dbReference type="SAM" id="MobiDB-lite"/>
    </source>
</evidence>